<dbReference type="KEGG" id="mis:MICPUN_60926"/>
<dbReference type="Proteomes" id="UP000002009">
    <property type="component" value="Chromosome 8"/>
</dbReference>
<keyword evidence="2" id="KW-1185">Reference proteome</keyword>
<organism evidence="1 2">
    <name type="scientific">Micromonas commoda (strain RCC299 / NOUM17 / CCMP2709)</name>
    <name type="common">Picoplanktonic green alga</name>
    <dbReference type="NCBI Taxonomy" id="296587"/>
    <lineage>
        <taxon>Eukaryota</taxon>
        <taxon>Viridiplantae</taxon>
        <taxon>Chlorophyta</taxon>
        <taxon>Mamiellophyceae</taxon>
        <taxon>Mamiellales</taxon>
        <taxon>Mamiellaceae</taxon>
        <taxon>Micromonas</taxon>
    </lineage>
</organism>
<dbReference type="eggNOG" id="ENOG502QWSX">
    <property type="taxonomic scope" value="Eukaryota"/>
</dbReference>
<protein>
    <submittedName>
        <fullName evidence="1">Uncharacterized protein</fullName>
    </submittedName>
</protein>
<dbReference type="OrthoDB" id="185024at2759"/>
<accession>C1FGM0</accession>
<dbReference type="AlphaFoldDB" id="C1FGM0"/>
<dbReference type="EMBL" id="CP001575">
    <property type="protein sequence ID" value="ACO69565.1"/>
    <property type="molecule type" value="Genomic_DNA"/>
</dbReference>
<gene>
    <name evidence="1" type="ORF">MICPUN_60926</name>
</gene>
<dbReference type="InParanoid" id="C1FGM0"/>
<name>C1FGM0_MICCC</name>
<reference evidence="1 2" key="1">
    <citation type="journal article" date="2009" name="Science">
        <title>Green evolution and dynamic adaptations revealed by genomes of the marine picoeukaryotes Micromonas.</title>
        <authorList>
            <person name="Worden A.Z."/>
            <person name="Lee J.H."/>
            <person name="Mock T."/>
            <person name="Rouze P."/>
            <person name="Simmons M.P."/>
            <person name="Aerts A.L."/>
            <person name="Allen A.E."/>
            <person name="Cuvelier M.L."/>
            <person name="Derelle E."/>
            <person name="Everett M.V."/>
            <person name="Foulon E."/>
            <person name="Grimwood J."/>
            <person name="Gundlach H."/>
            <person name="Henrissat B."/>
            <person name="Napoli C."/>
            <person name="McDonald S.M."/>
            <person name="Parker M.S."/>
            <person name="Rombauts S."/>
            <person name="Salamov A."/>
            <person name="Von Dassow P."/>
            <person name="Badger J.H."/>
            <person name="Coutinho P.M."/>
            <person name="Demir E."/>
            <person name="Dubchak I."/>
            <person name="Gentemann C."/>
            <person name="Eikrem W."/>
            <person name="Gready J.E."/>
            <person name="John U."/>
            <person name="Lanier W."/>
            <person name="Lindquist E.A."/>
            <person name="Lucas S."/>
            <person name="Mayer K.F."/>
            <person name="Moreau H."/>
            <person name="Not F."/>
            <person name="Otillar R."/>
            <person name="Panaud O."/>
            <person name="Pangilinan J."/>
            <person name="Paulsen I."/>
            <person name="Piegu B."/>
            <person name="Poliakov A."/>
            <person name="Robbens S."/>
            <person name="Schmutz J."/>
            <person name="Toulza E."/>
            <person name="Wyss T."/>
            <person name="Zelensky A."/>
            <person name="Zhou K."/>
            <person name="Armbrust E.V."/>
            <person name="Bhattacharya D."/>
            <person name="Goodenough U.W."/>
            <person name="Van de Peer Y."/>
            <person name="Grigoriev I.V."/>
        </authorList>
    </citation>
    <scope>NUCLEOTIDE SEQUENCE [LARGE SCALE GENOMIC DNA]</scope>
    <source>
        <strain evidence="2">RCC299 / NOUM17</strain>
    </source>
</reference>
<dbReference type="RefSeq" id="XP_002508307.1">
    <property type="nucleotide sequence ID" value="XM_002508261.1"/>
</dbReference>
<evidence type="ECO:0000313" key="2">
    <source>
        <dbReference type="Proteomes" id="UP000002009"/>
    </source>
</evidence>
<sequence length="537" mass="56180">MGSPTSGSKRKKTTEKGLRMAATVKEMDGSQGFDAVVVCTSNAAQEAYWQERLEATRGQAAKAGAVIVAVHEDWAADGAGNGLGTLYAYTKAKAKAALQGADLDAVLASGGTVGIYHTAGKGTRLAPLPGAENNNKPGVKLPSLVEIAPGVTSELTILEAVVRQTGCYAPHRAGRCSVFWGDQIFVPAAGHLPSGSHHADILAQMGPMPSEEEWTLKGLDKYGLITVNDAGEAAQVEKVSFETANKLLASFGTVTSVGPSLGSFSLSHEMLAALLDEFKSEIAGKQAKMDSDPHFWMPLTLAKDAYVSVMITKDETAEAAGAHHDRMQAFRAKLPGTRGVFGAIDVGEGCYWWDYGQLKLYLTNNVLAMKDTEEAAALRDYLKIPDGGTQASELGAGVALAGGSIVLASKIGSGSVNNTIASHVTTGECNANGCMLINVTARKIHANNCIVYNVVDDSEDGLVLPDGAVVTNVFMESGDKLVQTSSVTTDGGKVFKSRLSANPYSFNDVYKMNQDTDVRAAYAKGAAAHAALAATIG</sequence>
<dbReference type="GeneID" id="8245663"/>
<proteinExistence type="predicted"/>
<evidence type="ECO:0000313" key="1">
    <source>
        <dbReference type="EMBL" id="ACO69565.1"/>
    </source>
</evidence>
<dbReference type="OMA" id="AYWWDYG"/>